<dbReference type="GeneID" id="106054670"/>
<sequence>MVIMNEFTDGATKISKKMKLLHELVFDSASKHPHNYCVIFDDGDDGGFHNQTHGYNFNSETKLSYKQLIELADKFKQVFQCLQMDKQLIAVCLGDCFYLPPVLLGLLSCGCVFHPISLDALNYTRQALVSSGVTWMIIHDRFLKTFNSLIQSFNGRQVISDTLQTFHLLLIQLETSASLSQPSDLAYCITTSGTTGLPKVIKVSHSSIVPNILHLRDILKLSPEDKVLLTSPLTFDPSIVDIFCTLSCGACLVIVPTELKHNPDQFLKTIHHRHKISVLQATPSLMRTLSPSRLQTTLLGSELPLRVLALGGEKFPEFSELMTWISKDNKTTQLYNLYGVTEMSCWATCHLVDITDILTNQDDVPLGTTLDKTVIKLKPHNSINEGEIWLGTSERLCYINNELPLMEAGTMWINTGDWGRMTTTGTIVFSHRMDEQVKRMGKRMNLAAIEMVIRSVPGVVNCSVQLDDQQLLAFIVTDTPIPDHAEKVECLTYGESESKKKGDGHWSEIKLNLMKTLEDALPSHCKPDHFIHVSEGLPITANGKLDKRKLLKLAKKRKCLDGFGLQKNPLESAQDLWLSVLSLKIGHIDPSDTFMSLGGDSLAAVRLINIVESLHGDQLSHMFDVLVNRDFKTFVDHWTKYVHLIRSPQESVTSAGAVRDSGKDNLQDLNLYLEQEKSNGELTKKKLKNSHPSIEDIFQPLKSTVSVRNVISRGGNMHSISKQANVLANVVNNVSSTLGLKSGSVRHLGLEIKWKYNTKKCVDASPLIVEYKDRTLVFIGSHSGLFSALDVDSGQEVWSKQLSDRLESSACIEPEAGLIVVGCYNGLIYVLDARSGHTEWTFETHDMVKCCPVIDTKTRHVLCGSHDGYIYCLHVQQKKCVWKQNCGGSIFSSPVIDNTQCLLFVATLAGQVSALSLETGNVLWSVQLNKPVFSSLCTTGHHVLVGCVNGCVYCLNTHGEMVWSYKTDGPIFSTPVVCDSYIYLGCHDTYIYCLTDSGQLQWRFKTNSTVYATVFIGCRDATITLPSVTNINQEDSHITRPQSPDASHECLDNVCSCQHIQIAVTAGSKGTLYVLCAECGLELGQTDLPGEIFSSPIQCGKQIVLGCRDNYVYCFTLT</sequence>
<name>A0A9W3B2K8_BIOGL</name>
<dbReference type="InterPro" id="IPR006162">
    <property type="entry name" value="Ppantetheine_attach_site"/>
</dbReference>
<dbReference type="PANTHER" id="PTHR44394:SF1">
    <property type="entry name" value="BETA-ALANINE-ACTIVATING ENZYME"/>
    <property type="match status" value="1"/>
</dbReference>
<dbReference type="AlphaFoldDB" id="A0A9W3B2K8"/>
<dbReference type="Pfam" id="PF00550">
    <property type="entry name" value="PP-binding"/>
    <property type="match status" value="1"/>
</dbReference>
<dbReference type="Gene3D" id="2.130.10.10">
    <property type="entry name" value="YVTN repeat-like/Quinoprotein amine dehydrogenase"/>
    <property type="match status" value="2"/>
</dbReference>
<dbReference type="RefSeq" id="XP_055893696.1">
    <property type="nucleotide sequence ID" value="XM_056037721.1"/>
</dbReference>
<dbReference type="Proteomes" id="UP001165740">
    <property type="component" value="Chromosome 8"/>
</dbReference>
<evidence type="ECO:0000313" key="4">
    <source>
        <dbReference type="Proteomes" id="UP001165740"/>
    </source>
</evidence>
<dbReference type="OrthoDB" id="408177at2759"/>
<accession>A0A9W3B2K8</accession>
<reference evidence="5" key="1">
    <citation type="submission" date="2025-08" db="UniProtKB">
        <authorList>
            <consortium name="RefSeq"/>
        </authorList>
    </citation>
    <scope>IDENTIFICATION</scope>
</reference>
<dbReference type="GO" id="GO:0043041">
    <property type="term" value="P:amino acid activation for nonribosomal peptide biosynthetic process"/>
    <property type="evidence" value="ECO:0007669"/>
    <property type="project" value="TreeGrafter"/>
</dbReference>
<dbReference type="InterPro" id="IPR018391">
    <property type="entry name" value="PQQ_b-propeller_rpt"/>
</dbReference>
<dbReference type="InterPro" id="IPR015943">
    <property type="entry name" value="WD40/YVTN_repeat-like_dom_sf"/>
</dbReference>
<dbReference type="Pfam" id="PF00501">
    <property type="entry name" value="AMP-binding"/>
    <property type="match status" value="1"/>
</dbReference>
<dbReference type="SUPFAM" id="SSF56801">
    <property type="entry name" value="Acetyl-CoA synthetase-like"/>
    <property type="match status" value="1"/>
</dbReference>
<dbReference type="Gene3D" id="1.10.1200.10">
    <property type="entry name" value="ACP-like"/>
    <property type="match status" value="1"/>
</dbReference>
<dbReference type="PROSITE" id="PS00012">
    <property type="entry name" value="PHOSPHOPANTETHEINE"/>
    <property type="match status" value="1"/>
</dbReference>
<evidence type="ECO:0000313" key="5">
    <source>
        <dbReference type="RefSeq" id="XP_055893696.1"/>
    </source>
</evidence>
<dbReference type="SMART" id="SM00564">
    <property type="entry name" value="PQQ"/>
    <property type="match status" value="6"/>
</dbReference>
<dbReference type="SUPFAM" id="SSF50998">
    <property type="entry name" value="Quinoprotein alcohol dehydrogenase-like"/>
    <property type="match status" value="1"/>
</dbReference>
<dbReference type="PROSITE" id="PS50075">
    <property type="entry name" value="CARRIER"/>
    <property type="match status" value="1"/>
</dbReference>
<dbReference type="SUPFAM" id="SSF47336">
    <property type="entry name" value="ACP-like"/>
    <property type="match status" value="1"/>
</dbReference>
<dbReference type="Pfam" id="PF13570">
    <property type="entry name" value="Beta-prop_ACSF4"/>
    <property type="match status" value="1"/>
</dbReference>
<dbReference type="InterPro" id="IPR009081">
    <property type="entry name" value="PP-bd_ACP"/>
</dbReference>
<keyword evidence="4" id="KW-1185">Reference proteome</keyword>
<gene>
    <name evidence="5" type="primary">LOC106054670</name>
</gene>
<dbReference type="InterPro" id="IPR042099">
    <property type="entry name" value="ANL_N_sf"/>
</dbReference>
<proteinExistence type="predicted"/>
<evidence type="ECO:0000259" key="3">
    <source>
        <dbReference type="PROSITE" id="PS50075"/>
    </source>
</evidence>
<dbReference type="InterPro" id="IPR036736">
    <property type="entry name" value="ACP-like_sf"/>
</dbReference>
<dbReference type="InterPro" id="IPR011047">
    <property type="entry name" value="Quinoprotein_ADH-like_sf"/>
</dbReference>
<evidence type="ECO:0000256" key="2">
    <source>
        <dbReference type="ARBA" id="ARBA00022553"/>
    </source>
</evidence>
<dbReference type="InterPro" id="IPR045851">
    <property type="entry name" value="AMP-bd_C_sf"/>
</dbReference>
<keyword evidence="2" id="KW-0597">Phosphoprotein</keyword>
<protein>
    <submittedName>
        <fullName evidence="5">Beta-alanine-activating enzyme-like isoform X1</fullName>
    </submittedName>
</protein>
<dbReference type="InterPro" id="IPR052091">
    <property type="entry name" value="Beta-ala_Activ/Resist"/>
</dbReference>
<dbReference type="PANTHER" id="PTHR44394">
    <property type="entry name" value="BETA-ALANINE-ACTIVATING ENZYME"/>
    <property type="match status" value="1"/>
</dbReference>
<dbReference type="InterPro" id="IPR000873">
    <property type="entry name" value="AMP-dep_synth/lig_dom"/>
</dbReference>
<evidence type="ECO:0000256" key="1">
    <source>
        <dbReference type="ARBA" id="ARBA00022450"/>
    </source>
</evidence>
<dbReference type="Gene3D" id="3.40.50.12780">
    <property type="entry name" value="N-terminal domain of ligase-like"/>
    <property type="match status" value="1"/>
</dbReference>
<dbReference type="OMA" id="NGNVICC"/>
<keyword evidence="1" id="KW-0596">Phosphopantetheine</keyword>
<dbReference type="InterPro" id="IPR002372">
    <property type="entry name" value="PQQ_rpt_dom"/>
</dbReference>
<dbReference type="Gene3D" id="3.30.300.30">
    <property type="match status" value="1"/>
</dbReference>
<feature type="domain" description="Carrier" evidence="3">
    <location>
        <begin position="564"/>
        <end position="642"/>
    </location>
</feature>
<organism evidence="4 5">
    <name type="scientific">Biomphalaria glabrata</name>
    <name type="common">Bloodfluke planorb</name>
    <name type="synonym">Freshwater snail</name>
    <dbReference type="NCBI Taxonomy" id="6526"/>
    <lineage>
        <taxon>Eukaryota</taxon>
        <taxon>Metazoa</taxon>
        <taxon>Spiralia</taxon>
        <taxon>Lophotrochozoa</taxon>
        <taxon>Mollusca</taxon>
        <taxon>Gastropoda</taxon>
        <taxon>Heterobranchia</taxon>
        <taxon>Euthyneura</taxon>
        <taxon>Panpulmonata</taxon>
        <taxon>Hygrophila</taxon>
        <taxon>Lymnaeoidea</taxon>
        <taxon>Planorbidae</taxon>
        <taxon>Biomphalaria</taxon>
    </lineage>
</organism>